<dbReference type="GO" id="GO:0005886">
    <property type="term" value="C:plasma membrane"/>
    <property type="evidence" value="ECO:0007669"/>
    <property type="project" value="UniProtKB-SubCell"/>
</dbReference>
<organism evidence="11 12">
    <name type="scientific">Budvicia aquatica</name>
    <dbReference type="NCBI Taxonomy" id="82979"/>
    <lineage>
        <taxon>Bacteria</taxon>
        <taxon>Pseudomonadati</taxon>
        <taxon>Pseudomonadota</taxon>
        <taxon>Gammaproteobacteria</taxon>
        <taxon>Enterobacterales</taxon>
        <taxon>Budviciaceae</taxon>
        <taxon>Budvicia</taxon>
    </lineage>
</organism>
<evidence type="ECO:0000256" key="5">
    <source>
        <dbReference type="ARBA" id="ARBA00022692"/>
    </source>
</evidence>
<keyword evidence="7 9" id="KW-0472">Membrane</keyword>
<protein>
    <submittedName>
        <fullName evidence="11">Malate-2H(+)/Na(+)-lactate antiporter</fullName>
    </submittedName>
</protein>
<feature type="transmembrane region" description="Helical" evidence="9">
    <location>
        <begin position="394"/>
        <end position="419"/>
    </location>
</feature>
<name>A0A484ZQ26_9GAMM</name>
<dbReference type="PANTHER" id="PTHR33451">
    <property type="entry name" value="MALATE-2H(+)/NA(+)-LACTATE ANTIPORTER"/>
    <property type="match status" value="1"/>
</dbReference>
<feature type="transmembrane region" description="Helical" evidence="9">
    <location>
        <begin position="63"/>
        <end position="88"/>
    </location>
</feature>
<reference evidence="11 12" key="1">
    <citation type="submission" date="2019-03" db="EMBL/GenBank/DDBJ databases">
        <authorList>
            <consortium name="Pathogen Informatics"/>
        </authorList>
    </citation>
    <scope>NUCLEOTIDE SEQUENCE [LARGE SCALE GENOMIC DNA]</scope>
    <source>
        <strain evidence="11 12">NCTC12282</strain>
    </source>
</reference>
<feature type="transmembrane region" description="Helical" evidence="9">
    <location>
        <begin position="431"/>
        <end position="455"/>
    </location>
</feature>
<evidence type="ECO:0000256" key="7">
    <source>
        <dbReference type="ARBA" id="ARBA00023136"/>
    </source>
</evidence>
<evidence type="ECO:0000256" key="8">
    <source>
        <dbReference type="ARBA" id="ARBA00038435"/>
    </source>
</evidence>
<feature type="transmembrane region" description="Helical" evidence="9">
    <location>
        <begin position="100"/>
        <end position="127"/>
    </location>
</feature>
<feature type="transmembrane region" description="Helical" evidence="9">
    <location>
        <begin position="38"/>
        <end position="56"/>
    </location>
</feature>
<evidence type="ECO:0000256" key="2">
    <source>
        <dbReference type="ARBA" id="ARBA00022448"/>
    </source>
</evidence>
<proteinExistence type="inferred from homology"/>
<dbReference type="Proteomes" id="UP000373449">
    <property type="component" value="Unassembled WGS sequence"/>
</dbReference>
<gene>
    <name evidence="11" type="primary">mleN_4</name>
    <name evidence="11" type="ORF">NCTC12282_04248</name>
</gene>
<evidence type="ECO:0000313" key="12">
    <source>
        <dbReference type="Proteomes" id="UP000373449"/>
    </source>
</evidence>
<keyword evidence="5 9" id="KW-0812">Transmembrane</keyword>
<feature type="transmembrane region" description="Helical" evidence="9">
    <location>
        <begin position="349"/>
        <end position="373"/>
    </location>
</feature>
<keyword evidence="6 9" id="KW-1133">Transmembrane helix</keyword>
<dbReference type="GO" id="GO:0015297">
    <property type="term" value="F:antiporter activity"/>
    <property type="evidence" value="ECO:0007669"/>
    <property type="project" value="UniProtKB-KW"/>
</dbReference>
<accession>A0A484ZQ26</accession>
<dbReference type="EMBL" id="CAADJA010000002">
    <property type="protein sequence ID" value="VFS49926.1"/>
    <property type="molecule type" value="Genomic_DNA"/>
</dbReference>
<dbReference type="PANTHER" id="PTHR33451:SF5">
    <property type="entry name" value="NA+_H+ ANTIPORTER"/>
    <property type="match status" value="1"/>
</dbReference>
<keyword evidence="3" id="KW-0050">Antiport</keyword>
<feature type="transmembrane region" description="Helical" evidence="9">
    <location>
        <begin position="261"/>
        <end position="283"/>
    </location>
</feature>
<evidence type="ECO:0000259" key="10">
    <source>
        <dbReference type="Pfam" id="PF03553"/>
    </source>
</evidence>
<dbReference type="Pfam" id="PF03553">
    <property type="entry name" value="Na_H_antiporter"/>
    <property type="match status" value="1"/>
</dbReference>
<keyword evidence="4" id="KW-1003">Cell membrane</keyword>
<evidence type="ECO:0000256" key="6">
    <source>
        <dbReference type="ARBA" id="ARBA00022989"/>
    </source>
</evidence>
<feature type="transmembrane region" description="Helical" evidence="9">
    <location>
        <begin position="207"/>
        <end position="224"/>
    </location>
</feature>
<dbReference type="AlphaFoldDB" id="A0A484ZQ26"/>
<comment type="similarity">
    <text evidence="8">Belongs to the NhaC Na(+)/H(+) (TC 2.A.35) antiporter family.</text>
</comment>
<feature type="transmembrane region" description="Helical" evidence="9">
    <location>
        <begin position="236"/>
        <end position="255"/>
    </location>
</feature>
<dbReference type="InterPro" id="IPR018461">
    <property type="entry name" value="Na/H_Antiport_NhaC-like_C"/>
</dbReference>
<sequence length="481" mass="49791">MSSSRIRFYGGAGMVLIPAIVFLIVAVYLFIFQKAFDMTGLAMGGFLGVVAGSFLAKNSVDYWNGAISGIATPLTGVLVCILVLAGIFSTMMKTGGVADGFVWLGAETGITGALFCTFTFIATAIIATATGTSIGTIFAAVPVFFAAGVQLGGDPAMLAGAILSGAIFGDNLAPVSDVTVISASTQTYIQDGETAEVGGVVVSRSPYALLAAALTIPFYMLFGGGGDINMALADSASPTGLVMLLPVIILVGIAIYTKNIFLALIGGIISGILIGLASGRLVLDQVLSVQDGHLQGILYGGINDMAGTIMLCLSLFAVIGILDKSGAMEAMTTKLLQGDKPLTPRKAEALLAAGAFVCSTVFAGVTSAALILFGPIGDKVGKSAQLHPFRRSHIMSAMANSIPVILPFSAFVFVVMIAVKNQASGDVITPFTLFFSAVYPWALFVVFSGSIITGWGRRFEGRSRVPEKTLQNIEIPEQDNA</sequence>
<feature type="transmembrane region" description="Helical" evidence="9">
    <location>
        <begin position="12"/>
        <end position="32"/>
    </location>
</feature>
<dbReference type="RefSeq" id="WP_029092766.1">
    <property type="nucleotide sequence ID" value="NZ_CAADJA010000002.1"/>
</dbReference>
<evidence type="ECO:0000256" key="1">
    <source>
        <dbReference type="ARBA" id="ARBA00004651"/>
    </source>
</evidence>
<dbReference type="InterPro" id="IPR052180">
    <property type="entry name" value="NhaC_Na-H+_Antiporter"/>
</dbReference>
<evidence type="ECO:0000256" key="4">
    <source>
        <dbReference type="ARBA" id="ARBA00022475"/>
    </source>
</evidence>
<comment type="subcellular location">
    <subcellularLocation>
        <location evidence="1">Cell membrane</location>
        <topology evidence="1">Multi-pass membrane protein</topology>
    </subcellularLocation>
</comment>
<feature type="domain" description="Na+/H+ antiporter NhaC-like C-terminal" evidence="10">
    <location>
        <begin position="13"/>
        <end position="186"/>
    </location>
</feature>
<evidence type="ECO:0000256" key="3">
    <source>
        <dbReference type="ARBA" id="ARBA00022449"/>
    </source>
</evidence>
<feature type="transmembrane region" description="Helical" evidence="9">
    <location>
        <begin position="134"/>
        <end position="153"/>
    </location>
</feature>
<dbReference type="OrthoDB" id="9762978at2"/>
<feature type="transmembrane region" description="Helical" evidence="9">
    <location>
        <begin position="304"/>
        <end position="322"/>
    </location>
</feature>
<evidence type="ECO:0000256" key="9">
    <source>
        <dbReference type="SAM" id="Phobius"/>
    </source>
</evidence>
<keyword evidence="2" id="KW-0813">Transport</keyword>
<evidence type="ECO:0000313" key="11">
    <source>
        <dbReference type="EMBL" id="VFS49926.1"/>
    </source>
</evidence>